<name>A0ABD2Z5G1_9GENT</name>
<organism evidence="2 3">
    <name type="scientific">Cinchona calisaya</name>
    <dbReference type="NCBI Taxonomy" id="153742"/>
    <lineage>
        <taxon>Eukaryota</taxon>
        <taxon>Viridiplantae</taxon>
        <taxon>Streptophyta</taxon>
        <taxon>Embryophyta</taxon>
        <taxon>Tracheophyta</taxon>
        <taxon>Spermatophyta</taxon>
        <taxon>Magnoliopsida</taxon>
        <taxon>eudicotyledons</taxon>
        <taxon>Gunneridae</taxon>
        <taxon>Pentapetalae</taxon>
        <taxon>asterids</taxon>
        <taxon>lamiids</taxon>
        <taxon>Gentianales</taxon>
        <taxon>Rubiaceae</taxon>
        <taxon>Cinchonoideae</taxon>
        <taxon>Cinchoneae</taxon>
        <taxon>Cinchona</taxon>
    </lineage>
</organism>
<feature type="compositionally biased region" description="Basic and acidic residues" evidence="1">
    <location>
        <begin position="14"/>
        <end position="44"/>
    </location>
</feature>
<feature type="non-terminal residue" evidence="2">
    <location>
        <position position="1"/>
    </location>
</feature>
<reference evidence="2 3" key="1">
    <citation type="submission" date="2024-11" db="EMBL/GenBank/DDBJ databases">
        <title>A near-complete genome assembly of Cinchona calisaya.</title>
        <authorList>
            <person name="Lian D.C."/>
            <person name="Zhao X.W."/>
            <person name="Wei L."/>
        </authorList>
    </citation>
    <scope>NUCLEOTIDE SEQUENCE [LARGE SCALE GENOMIC DNA]</scope>
    <source>
        <tissue evidence="2">Nenye</tissue>
    </source>
</reference>
<protein>
    <submittedName>
        <fullName evidence="2">Uncharacterized protein</fullName>
    </submittedName>
</protein>
<dbReference type="EMBL" id="JBJUIK010000011">
    <property type="protein sequence ID" value="KAL3513607.1"/>
    <property type="molecule type" value="Genomic_DNA"/>
</dbReference>
<dbReference type="AlphaFoldDB" id="A0ABD2Z5G1"/>
<evidence type="ECO:0000256" key="1">
    <source>
        <dbReference type="SAM" id="MobiDB-lite"/>
    </source>
</evidence>
<sequence length="109" mass="12869">EDVRVRKKLEKLNIQEKHQETKEINEENTHHLDEEGERKEDSPKDLPNAWRFVSSRPQGLIIGDPFDGVKTRSYKPLYNNCTLLSHIEPKRMDDALKDESWIFFYAKGT</sequence>
<gene>
    <name evidence="2" type="ORF">ACH5RR_026324</name>
</gene>
<comment type="caution">
    <text evidence="2">The sequence shown here is derived from an EMBL/GenBank/DDBJ whole genome shotgun (WGS) entry which is preliminary data.</text>
</comment>
<evidence type="ECO:0000313" key="3">
    <source>
        <dbReference type="Proteomes" id="UP001630127"/>
    </source>
</evidence>
<feature type="region of interest" description="Disordered" evidence="1">
    <location>
        <begin position="14"/>
        <end position="48"/>
    </location>
</feature>
<proteinExistence type="predicted"/>
<dbReference type="Proteomes" id="UP001630127">
    <property type="component" value="Unassembled WGS sequence"/>
</dbReference>
<accession>A0ABD2Z5G1</accession>
<keyword evidence="3" id="KW-1185">Reference proteome</keyword>
<evidence type="ECO:0000313" key="2">
    <source>
        <dbReference type="EMBL" id="KAL3513607.1"/>
    </source>
</evidence>